<feature type="site" description="Transition state stabilizer" evidence="6">
    <location>
        <position position="206"/>
    </location>
</feature>
<evidence type="ECO:0000256" key="4">
    <source>
        <dbReference type="ARBA" id="ARBA00022777"/>
    </source>
</evidence>
<keyword evidence="5 6" id="KW-0067">ATP-binding</keyword>
<feature type="binding site" evidence="6">
    <location>
        <begin position="296"/>
        <end position="300"/>
    </location>
    <ligand>
        <name>ATP</name>
        <dbReference type="ChEBI" id="CHEBI:30616"/>
    </ligand>
</feature>
<evidence type="ECO:0000256" key="6">
    <source>
        <dbReference type="HAMAP-Rule" id="MF_00020"/>
    </source>
</evidence>
<keyword evidence="3 6" id="KW-0547">Nucleotide-binding</keyword>
<evidence type="ECO:0000256" key="5">
    <source>
        <dbReference type="ARBA" id="ARBA00022840"/>
    </source>
</evidence>
<dbReference type="Gene3D" id="3.30.420.40">
    <property type="match status" value="2"/>
</dbReference>
<comment type="cofactor">
    <cofactor evidence="6">
        <name>Mg(2+)</name>
        <dbReference type="ChEBI" id="CHEBI:18420"/>
    </cofactor>
    <cofactor evidence="6">
        <name>Mn(2+)</name>
        <dbReference type="ChEBI" id="CHEBI:29035"/>
    </cofactor>
    <text evidence="6">Mg(2+). Can also accept Mn(2+).</text>
</comment>
<keyword evidence="4 6" id="KW-0418">Kinase</keyword>
<proteinExistence type="inferred from homology"/>
<evidence type="ECO:0000313" key="9">
    <source>
        <dbReference type="Proteomes" id="UP000371041"/>
    </source>
</evidence>
<keyword evidence="6" id="KW-0963">Cytoplasm</keyword>
<dbReference type="Proteomes" id="UP000371041">
    <property type="component" value="Chromosome"/>
</dbReference>
<dbReference type="KEGG" id="sace:GIY23_08490"/>
<feature type="binding site" evidence="6">
    <location>
        <position position="348"/>
    </location>
    <ligand>
        <name>Mg(2+)</name>
        <dbReference type="ChEBI" id="CHEBI:18420"/>
    </ligand>
</feature>
<dbReference type="PRINTS" id="PR00471">
    <property type="entry name" value="ACETATEKNASE"/>
</dbReference>
<dbReference type="GO" id="GO:0006083">
    <property type="term" value="P:acetate metabolic process"/>
    <property type="evidence" value="ECO:0007669"/>
    <property type="project" value="TreeGrafter"/>
</dbReference>
<sequence>MMRVLTVNAGSSSLKIRVLEGNRLLGTHDVDRWDGQPEPIHDALATYAVDAVGHRVVHGGGDVTEATVVDDEVLRYLDSLAPLAPLHQQRALDGVRAGLQASPAGTRSVVCVDTSFHHTLPPAARTYALPREWNREWGLRRFGFHGLSHSYAVRTAAEIVGVDLVRSRVLSCHLGAGASMAAVRDGRCVDTTMGMTPDEGLVMQTRSGSVDPGLVGWLLTEQGLTAKEVFDALRHRSGVAGLSGSSGDLRELLHARDQGDQEAALAFDVYRHSLTRHAGGLVATMGGLDLLVFTGGIGEHQAAVRAALCRDLEFLGVALDSERNGSSGDADLSRQGARVRTVVVESREDLEIARQTTELLT</sequence>
<dbReference type="GO" id="GO:0006085">
    <property type="term" value="P:acetyl-CoA biosynthetic process"/>
    <property type="evidence" value="ECO:0007669"/>
    <property type="project" value="UniProtKB-UniRule"/>
</dbReference>
<dbReference type="PROSITE" id="PS01076">
    <property type="entry name" value="ACETATE_KINASE_2"/>
    <property type="match status" value="1"/>
</dbReference>
<comment type="catalytic activity">
    <reaction evidence="6">
        <text>acetate + ATP = acetyl phosphate + ADP</text>
        <dbReference type="Rhea" id="RHEA:11352"/>
        <dbReference type="ChEBI" id="CHEBI:22191"/>
        <dbReference type="ChEBI" id="CHEBI:30089"/>
        <dbReference type="ChEBI" id="CHEBI:30616"/>
        <dbReference type="ChEBI" id="CHEBI:456216"/>
        <dbReference type="EC" id="2.7.2.1"/>
    </reaction>
</comment>
<feature type="binding site" evidence="6">
    <location>
        <position position="8"/>
    </location>
    <ligand>
        <name>Mg(2+)</name>
        <dbReference type="ChEBI" id="CHEBI:18420"/>
    </ligand>
</feature>
<dbReference type="GO" id="GO:0000287">
    <property type="term" value="F:magnesium ion binding"/>
    <property type="evidence" value="ECO:0007669"/>
    <property type="project" value="UniProtKB-UniRule"/>
</dbReference>
<dbReference type="EMBL" id="CP045929">
    <property type="protein sequence ID" value="QGK72145.1"/>
    <property type="molecule type" value="Genomic_DNA"/>
</dbReference>
<dbReference type="PANTHER" id="PTHR21060:SF15">
    <property type="entry name" value="ACETATE KINASE-RELATED"/>
    <property type="match status" value="1"/>
</dbReference>
<dbReference type="PIRSF" id="PIRSF000722">
    <property type="entry name" value="Acetate_prop_kin"/>
    <property type="match status" value="1"/>
</dbReference>
<name>A0A5Q3QKU1_9PSEU</name>
<reference evidence="9" key="1">
    <citation type="submission" date="2019-11" db="EMBL/GenBank/DDBJ databases">
        <title>The complete genome sequence of Saccharopolyspora sp. E2A.</title>
        <authorList>
            <person name="Zhang G."/>
        </authorList>
    </citation>
    <scope>NUCLEOTIDE SEQUENCE [LARGE SCALE GENOMIC DNA]</scope>
    <source>
        <strain evidence="9">E2A</strain>
    </source>
</reference>
<dbReference type="NCBIfam" id="TIGR00016">
    <property type="entry name" value="ackA"/>
    <property type="match status" value="1"/>
</dbReference>
<comment type="pathway">
    <text evidence="6">Metabolic intermediate biosynthesis; acetyl-CoA biosynthesis; acetyl-CoA from acetate: step 1/2.</text>
</comment>
<evidence type="ECO:0000256" key="7">
    <source>
        <dbReference type="RuleBase" id="RU003835"/>
    </source>
</evidence>
<dbReference type="PANTHER" id="PTHR21060">
    <property type="entry name" value="ACETATE KINASE"/>
    <property type="match status" value="1"/>
</dbReference>
<dbReference type="SUPFAM" id="SSF53067">
    <property type="entry name" value="Actin-like ATPase domain"/>
    <property type="match status" value="2"/>
</dbReference>
<feature type="active site" description="Proton donor/acceptor" evidence="6">
    <location>
        <position position="113"/>
    </location>
</feature>
<evidence type="ECO:0000256" key="3">
    <source>
        <dbReference type="ARBA" id="ARBA00022741"/>
    </source>
</evidence>
<dbReference type="AlphaFoldDB" id="A0A5Q3QKU1"/>
<keyword evidence="6" id="KW-0479">Metal-binding</keyword>
<dbReference type="EC" id="2.7.2.1" evidence="6"/>
<protein>
    <recommendedName>
        <fullName evidence="6">Acetate kinase</fullName>
        <ecNumber evidence="6">2.7.2.1</ecNumber>
    </recommendedName>
    <alternativeName>
        <fullName evidence="6">Acetokinase</fullName>
    </alternativeName>
</protein>
<evidence type="ECO:0000313" key="8">
    <source>
        <dbReference type="EMBL" id="QGK72145.1"/>
    </source>
</evidence>
<accession>A0A5Q3QKU1</accession>
<gene>
    <name evidence="6" type="primary">ackA</name>
    <name evidence="8" type="ORF">GIY23_08490</name>
</gene>
<dbReference type="GO" id="GO:0008776">
    <property type="term" value="F:acetate kinase activity"/>
    <property type="evidence" value="ECO:0007669"/>
    <property type="project" value="UniProtKB-UniRule"/>
</dbReference>
<feature type="binding site" evidence="6">
    <location>
        <position position="55"/>
    </location>
    <ligand>
        <name>substrate</name>
    </ligand>
</feature>
<feature type="binding site" evidence="6">
    <location>
        <position position="15"/>
    </location>
    <ligand>
        <name>ATP</name>
        <dbReference type="ChEBI" id="CHEBI:30616"/>
    </ligand>
</feature>
<dbReference type="InterPro" id="IPR004372">
    <property type="entry name" value="Ac/propionate_kinase"/>
</dbReference>
<dbReference type="InterPro" id="IPR043129">
    <property type="entry name" value="ATPase_NBD"/>
</dbReference>
<dbReference type="GO" id="GO:0005524">
    <property type="term" value="F:ATP binding"/>
    <property type="evidence" value="ECO:0007669"/>
    <property type="project" value="UniProtKB-KW"/>
</dbReference>
<organism evidence="8 9">
    <name type="scientific">Allosaccharopolyspora coralli</name>
    <dbReference type="NCBI Taxonomy" id="2665642"/>
    <lineage>
        <taxon>Bacteria</taxon>
        <taxon>Bacillati</taxon>
        <taxon>Actinomycetota</taxon>
        <taxon>Actinomycetes</taxon>
        <taxon>Pseudonocardiales</taxon>
        <taxon>Pseudonocardiaceae</taxon>
        <taxon>Allosaccharopolyspora</taxon>
    </lineage>
</organism>
<evidence type="ECO:0000256" key="2">
    <source>
        <dbReference type="ARBA" id="ARBA00022679"/>
    </source>
</evidence>
<feature type="binding site" evidence="6">
    <location>
        <begin position="173"/>
        <end position="177"/>
    </location>
    <ligand>
        <name>ATP</name>
        <dbReference type="ChEBI" id="CHEBI:30616"/>
    </ligand>
</feature>
<dbReference type="InterPro" id="IPR000890">
    <property type="entry name" value="Aliphatic_acid_kin_short-chain"/>
</dbReference>
<comment type="subcellular location">
    <subcellularLocation>
        <location evidence="6">Cytoplasm</location>
    </subcellularLocation>
</comment>
<keyword evidence="2 6" id="KW-0808">Transferase</keyword>
<evidence type="ECO:0000256" key="1">
    <source>
        <dbReference type="ARBA" id="ARBA00008748"/>
    </source>
</evidence>
<dbReference type="RefSeq" id="WP_154078711.1">
    <property type="nucleotide sequence ID" value="NZ_CP045929.1"/>
</dbReference>
<comment type="function">
    <text evidence="6">Catalyzes the formation of acetyl phosphate from acetate and ATP. Can also catalyze the reverse reaction.</text>
</comment>
<keyword evidence="9" id="KW-1185">Reference proteome</keyword>
<dbReference type="UniPathway" id="UPA00340">
    <property type="reaction ID" value="UER00458"/>
</dbReference>
<dbReference type="GO" id="GO:0005737">
    <property type="term" value="C:cytoplasm"/>
    <property type="evidence" value="ECO:0007669"/>
    <property type="project" value="UniProtKB-SubCell"/>
</dbReference>
<dbReference type="HAMAP" id="MF_00020">
    <property type="entry name" value="Acetate_kinase"/>
    <property type="match status" value="1"/>
</dbReference>
<keyword evidence="6" id="KW-0460">Magnesium</keyword>
<dbReference type="InterPro" id="IPR023865">
    <property type="entry name" value="Aliphatic_acid_kinase_CS"/>
</dbReference>
<dbReference type="Pfam" id="PF00871">
    <property type="entry name" value="Acetate_kinase"/>
    <property type="match status" value="1"/>
</dbReference>
<dbReference type="PROSITE" id="PS01075">
    <property type="entry name" value="ACETATE_KINASE_1"/>
    <property type="match status" value="1"/>
</dbReference>
<feature type="site" description="Transition state stabilizer" evidence="6">
    <location>
        <position position="145"/>
    </location>
</feature>
<comment type="subunit">
    <text evidence="6">Homodimer.</text>
</comment>
<comment type="similarity">
    <text evidence="1 6 7">Belongs to the acetokinase family.</text>
</comment>
<feature type="binding site" evidence="6">
    <location>
        <begin position="248"/>
        <end position="250"/>
    </location>
    <ligand>
        <name>ATP</name>
        <dbReference type="ChEBI" id="CHEBI:30616"/>
    </ligand>
</feature>